<feature type="region of interest" description="Disordered" evidence="1">
    <location>
        <begin position="96"/>
        <end position="142"/>
    </location>
</feature>
<name>A0A8S9GTK7_BRACR</name>
<accession>A0A8S9GTK7</accession>
<proteinExistence type="predicted"/>
<protein>
    <submittedName>
        <fullName evidence="2">Uncharacterized protein</fullName>
    </submittedName>
</protein>
<evidence type="ECO:0000256" key="1">
    <source>
        <dbReference type="SAM" id="MobiDB-lite"/>
    </source>
</evidence>
<feature type="region of interest" description="Disordered" evidence="1">
    <location>
        <begin position="1"/>
        <end position="39"/>
    </location>
</feature>
<dbReference type="EMBL" id="QGKY02001925">
    <property type="protein sequence ID" value="KAF2547538.1"/>
    <property type="molecule type" value="Genomic_DNA"/>
</dbReference>
<dbReference type="AlphaFoldDB" id="A0A8S9GTK7"/>
<sequence>MTEEERICRLKGKAIATGTPSPKHKASRPPALSNQGITLTSPKKIEAISQLSPANVVSKKTAPSSQHSELAKAVASLQDSTQMNLAGAYVPKGLLKKKAPRSPDIKGASASKKLQALSGRASPKKKTAPGSVVFQKPPSKKI</sequence>
<gene>
    <name evidence="2" type="ORF">F2Q70_00023180</name>
</gene>
<reference evidence="2" key="1">
    <citation type="submission" date="2019-12" db="EMBL/GenBank/DDBJ databases">
        <title>Genome sequencing and annotation of Brassica cretica.</title>
        <authorList>
            <person name="Studholme D.J."/>
            <person name="Sarris P.F."/>
        </authorList>
    </citation>
    <scope>NUCLEOTIDE SEQUENCE</scope>
    <source>
        <strain evidence="2">PFS-102/07</strain>
        <tissue evidence="2">Leaf</tissue>
    </source>
</reference>
<evidence type="ECO:0000313" key="2">
    <source>
        <dbReference type="EMBL" id="KAF2547538.1"/>
    </source>
</evidence>
<comment type="caution">
    <text evidence="2">The sequence shown here is derived from an EMBL/GenBank/DDBJ whole genome shotgun (WGS) entry which is preliminary data.</text>
</comment>
<organism evidence="2">
    <name type="scientific">Brassica cretica</name>
    <name type="common">Mustard</name>
    <dbReference type="NCBI Taxonomy" id="69181"/>
    <lineage>
        <taxon>Eukaryota</taxon>
        <taxon>Viridiplantae</taxon>
        <taxon>Streptophyta</taxon>
        <taxon>Embryophyta</taxon>
        <taxon>Tracheophyta</taxon>
        <taxon>Spermatophyta</taxon>
        <taxon>Magnoliopsida</taxon>
        <taxon>eudicotyledons</taxon>
        <taxon>Gunneridae</taxon>
        <taxon>Pentapetalae</taxon>
        <taxon>rosids</taxon>
        <taxon>malvids</taxon>
        <taxon>Brassicales</taxon>
        <taxon>Brassicaceae</taxon>
        <taxon>Brassiceae</taxon>
        <taxon>Brassica</taxon>
    </lineage>
</organism>